<dbReference type="Proteomes" id="UP000193944">
    <property type="component" value="Unassembled WGS sequence"/>
</dbReference>
<name>A0A1Y1XBT3_9FUNG</name>
<accession>A0A1Y1XBT3</accession>
<evidence type="ECO:0000313" key="2">
    <source>
        <dbReference type="Proteomes" id="UP000193944"/>
    </source>
</evidence>
<dbReference type="OrthoDB" id="10461767at2759"/>
<organism evidence="1 2">
    <name type="scientific">Anaeromyces robustus</name>
    <dbReference type="NCBI Taxonomy" id="1754192"/>
    <lineage>
        <taxon>Eukaryota</taxon>
        <taxon>Fungi</taxon>
        <taxon>Fungi incertae sedis</taxon>
        <taxon>Chytridiomycota</taxon>
        <taxon>Chytridiomycota incertae sedis</taxon>
        <taxon>Neocallimastigomycetes</taxon>
        <taxon>Neocallimastigales</taxon>
        <taxon>Neocallimastigaceae</taxon>
        <taxon>Anaeromyces</taxon>
    </lineage>
</organism>
<evidence type="ECO:0000313" key="1">
    <source>
        <dbReference type="EMBL" id="ORX82824.1"/>
    </source>
</evidence>
<reference evidence="1 2" key="1">
    <citation type="submission" date="2016-08" db="EMBL/GenBank/DDBJ databases">
        <title>A Parts List for Fungal Cellulosomes Revealed by Comparative Genomics.</title>
        <authorList>
            <consortium name="DOE Joint Genome Institute"/>
            <person name="Haitjema C.H."/>
            <person name="Gilmore S.P."/>
            <person name="Henske J.K."/>
            <person name="Solomon K.V."/>
            <person name="De Groot R."/>
            <person name="Kuo A."/>
            <person name="Mondo S.J."/>
            <person name="Salamov A.A."/>
            <person name="Labutti K."/>
            <person name="Zhao Z."/>
            <person name="Chiniquy J."/>
            <person name="Barry K."/>
            <person name="Brewer H.M."/>
            <person name="Purvine S.O."/>
            <person name="Wright A.T."/>
            <person name="Boxma B."/>
            <person name="Van Alen T."/>
            <person name="Hackstein J.H."/>
            <person name="Baker S.E."/>
            <person name="Grigoriev I.V."/>
            <person name="O'Malley M.A."/>
        </authorList>
    </citation>
    <scope>NUCLEOTIDE SEQUENCE [LARGE SCALE GENOMIC DNA]</scope>
    <source>
        <strain evidence="1 2">S4</strain>
    </source>
</reference>
<dbReference type="AlphaFoldDB" id="A0A1Y1XBT3"/>
<protein>
    <submittedName>
        <fullName evidence="1">Uncharacterized protein</fullName>
    </submittedName>
</protein>
<keyword evidence="2" id="KW-1185">Reference proteome</keyword>
<comment type="caution">
    <text evidence="1">The sequence shown here is derived from an EMBL/GenBank/DDBJ whole genome shotgun (WGS) entry which is preliminary data.</text>
</comment>
<gene>
    <name evidence="1" type="ORF">BCR32DRAFT_326675</name>
</gene>
<dbReference type="EMBL" id="MCFG01000086">
    <property type="protein sequence ID" value="ORX82824.1"/>
    <property type="molecule type" value="Genomic_DNA"/>
</dbReference>
<proteinExistence type="predicted"/>
<reference evidence="1 2" key="2">
    <citation type="submission" date="2016-08" db="EMBL/GenBank/DDBJ databases">
        <title>Pervasive Adenine N6-methylation of Active Genes in Fungi.</title>
        <authorList>
            <consortium name="DOE Joint Genome Institute"/>
            <person name="Mondo S.J."/>
            <person name="Dannebaum R.O."/>
            <person name="Kuo R.C."/>
            <person name="Labutti K."/>
            <person name="Haridas S."/>
            <person name="Kuo A."/>
            <person name="Salamov A."/>
            <person name="Ahrendt S.R."/>
            <person name="Lipzen A."/>
            <person name="Sullivan W."/>
            <person name="Andreopoulos W.B."/>
            <person name="Clum A."/>
            <person name="Lindquist E."/>
            <person name="Daum C."/>
            <person name="Ramamoorthy G.K."/>
            <person name="Gryganskyi A."/>
            <person name="Culley D."/>
            <person name="Magnuson J.K."/>
            <person name="James T.Y."/>
            <person name="O'Malley M.A."/>
            <person name="Stajich J.E."/>
            <person name="Spatafora J.W."/>
            <person name="Visel A."/>
            <person name="Grigoriev I.V."/>
        </authorList>
    </citation>
    <scope>NUCLEOTIDE SEQUENCE [LARGE SCALE GENOMIC DNA]</scope>
    <source>
        <strain evidence="1 2">S4</strain>
    </source>
</reference>
<sequence length="202" mass="24235">MAQNGIRYIVVNIEKGNNVKVGWMERRALNSSEAFNPEKHHQNFSFSYKKDACPFILDCKTREFIWIDKEFDYNYYSDFRNILQHIENMDQDQSKVINTITDSYERKKYLMKLEKNKKCYNRNLKVKHSLFYYYLEPLKISLKELIQLHIQARGGTQVESEEELEEGDIAFLSAPPLHRKDNIHYIFYHQQDTILTNFMSLN</sequence>